<dbReference type="EMBL" id="CAJNNW010033657">
    <property type="protein sequence ID" value="CAE8719856.1"/>
    <property type="molecule type" value="Genomic_DNA"/>
</dbReference>
<evidence type="ECO:0000313" key="2">
    <source>
        <dbReference type="Proteomes" id="UP000626109"/>
    </source>
</evidence>
<evidence type="ECO:0000313" key="1">
    <source>
        <dbReference type="EMBL" id="CAE8719856.1"/>
    </source>
</evidence>
<organism evidence="1 2">
    <name type="scientific">Polarella glacialis</name>
    <name type="common">Dinoflagellate</name>
    <dbReference type="NCBI Taxonomy" id="89957"/>
    <lineage>
        <taxon>Eukaryota</taxon>
        <taxon>Sar</taxon>
        <taxon>Alveolata</taxon>
        <taxon>Dinophyceae</taxon>
        <taxon>Suessiales</taxon>
        <taxon>Suessiaceae</taxon>
        <taxon>Polarella</taxon>
    </lineage>
</organism>
<comment type="caution">
    <text evidence="1">The sequence shown here is derived from an EMBL/GenBank/DDBJ whole genome shotgun (WGS) entry which is preliminary data.</text>
</comment>
<reference evidence="1" key="1">
    <citation type="submission" date="2021-02" db="EMBL/GenBank/DDBJ databases">
        <authorList>
            <person name="Dougan E. K."/>
            <person name="Rhodes N."/>
            <person name="Thang M."/>
            <person name="Chan C."/>
        </authorList>
    </citation>
    <scope>NUCLEOTIDE SEQUENCE</scope>
</reference>
<dbReference type="Proteomes" id="UP000626109">
    <property type="component" value="Unassembled WGS sequence"/>
</dbReference>
<dbReference type="AlphaFoldDB" id="A0A813L4Y0"/>
<name>A0A813L4Y0_POLGL</name>
<protein>
    <submittedName>
        <fullName evidence="1">Uncharacterized protein</fullName>
    </submittedName>
</protein>
<gene>
    <name evidence="1" type="ORF">PGLA2088_LOCUS40926</name>
</gene>
<sequence length="115" mass="12712">MTDYIDQAVTKYTDLAGSSPLKKVPTPFLPDGSLLAEDDAELGELSADACGVLMKNLYAARLSRPDLLKPINDLAKNVTKWTKNCDKQLCRLMSYMSCTRGHTLRGYVADKPEDL</sequence>
<accession>A0A813L4Y0</accession>
<proteinExistence type="predicted"/>